<dbReference type="Proteomes" id="UP001523566">
    <property type="component" value="Unassembled WGS sequence"/>
</dbReference>
<evidence type="ECO:0000256" key="1">
    <source>
        <dbReference type="SAM" id="MobiDB-lite"/>
    </source>
</evidence>
<feature type="compositionally biased region" description="Low complexity" evidence="1">
    <location>
        <begin position="48"/>
        <end position="65"/>
    </location>
</feature>
<reference evidence="3 4" key="1">
    <citation type="journal article" date="2022" name="Genome Biol. Evol.">
        <title>Host diet, physiology and behaviors set the stage for Lachnospiraceae cladogenesis.</title>
        <authorList>
            <person name="Vera-Ponce De Leon A."/>
            <person name="Schneider M."/>
            <person name="Jahnes B.C."/>
            <person name="Sadowski V."/>
            <person name="Camuy-Velez L.A."/>
            <person name="Duan J."/>
            <person name="Sabree Z.L."/>
        </authorList>
    </citation>
    <scope>NUCLEOTIDE SEQUENCE [LARGE SCALE GENOMIC DNA]</scope>
    <source>
        <strain evidence="3 4">PAL113</strain>
    </source>
</reference>
<comment type="caution">
    <text evidence="3">The sequence shown here is derived from an EMBL/GenBank/DDBJ whole genome shotgun (WGS) entry which is preliminary data.</text>
</comment>
<proteinExistence type="predicted"/>
<name>A0ABT1EA59_9FIRM</name>
<feature type="transmembrane region" description="Helical" evidence="2">
    <location>
        <begin position="76"/>
        <end position="98"/>
    </location>
</feature>
<keyword evidence="4" id="KW-1185">Reference proteome</keyword>
<evidence type="ECO:0008006" key="5">
    <source>
        <dbReference type="Google" id="ProtNLM"/>
    </source>
</evidence>
<dbReference type="EMBL" id="JAMZFW010000013">
    <property type="protein sequence ID" value="MCP1102718.1"/>
    <property type="molecule type" value="Genomic_DNA"/>
</dbReference>
<protein>
    <recommendedName>
        <fullName evidence="5">DUF4179 domain-containing protein</fullName>
    </recommendedName>
</protein>
<evidence type="ECO:0000256" key="2">
    <source>
        <dbReference type="SAM" id="Phobius"/>
    </source>
</evidence>
<keyword evidence="2" id="KW-0472">Membrane</keyword>
<accession>A0ABT1EA59</accession>
<evidence type="ECO:0000313" key="3">
    <source>
        <dbReference type="EMBL" id="MCP1102718.1"/>
    </source>
</evidence>
<sequence>MNKNECTLCGGKVGRDGKCVECGFTNRENSKAVQQPVRQPVQQPVRQPVQQRMQQPAQPYQYSQSTNRKPAKKKNYFRGFIAIVAIIVSISKFIPGIIRNYQDKKFEKVYESINDSTYEEYDPYMNRQDIPVGDGKEVEYELAPGMYTVGVHLEEGQYRVDELPEGGSISVTDRENGIFLYESTYTETTIRDDIRLFKGAKLEIYGKEPITFKSDDVKEDGIHGIENPLTEEVLLTVTEDGVTAGKDFEPGVYDIVMEGEGRDGVFGIYSSEGMEAESLIQSFYFYELENGEKDRFNNYIFPEGYTIVTDEGRETQVRLVPSKVIQSTDYGADAKGY</sequence>
<dbReference type="RefSeq" id="WP_262066504.1">
    <property type="nucleotide sequence ID" value="NZ_JAMXOD010000013.1"/>
</dbReference>
<keyword evidence="2" id="KW-0812">Transmembrane</keyword>
<evidence type="ECO:0000313" key="4">
    <source>
        <dbReference type="Proteomes" id="UP001523566"/>
    </source>
</evidence>
<gene>
    <name evidence="3" type="ORF">NK125_09845</name>
</gene>
<feature type="region of interest" description="Disordered" evidence="1">
    <location>
        <begin position="48"/>
        <end position="69"/>
    </location>
</feature>
<organism evidence="3 4">
    <name type="scientific">Aequitasia blattaphilus</name>
    <dbReference type="NCBI Taxonomy" id="2949332"/>
    <lineage>
        <taxon>Bacteria</taxon>
        <taxon>Bacillati</taxon>
        <taxon>Bacillota</taxon>
        <taxon>Clostridia</taxon>
        <taxon>Lachnospirales</taxon>
        <taxon>Lachnospiraceae</taxon>
        <taxon>Aequitasia</taxon>
    </lineage>
</organism>
<keyword evidence="2" id="KW-1133">Transmembrane helix</keyword>